<protein>
    <recommendedName>
        <fullName evidence="2">DUF6535 domain-containing protein</fullName>
    </recommendedName>
</protein>
<evidence type="ECO:0000256" key="1">
    <source>
        <dbReference type="SAM" id="Phobius"/>
    </source>
</evidence>
<dbReference type="AlphaFoldDB" id="A0A0C3Q2Z9"/>
<dbReference type="Pfam" id="PF20153">
    <property type="entry name" value="DUF6535"/>
    <property type="match status" value="1"/>
</dbReference>
<accession>A0A0C3Q2Z9</accession>
<feature type="non-terminal residue" evidence="3">
    <location>
        <position position="1"/>
    </location>
</feature>
<feature type="transmembrane region" description="Helical" evidence="1">
    <location>
        <begin position="93"/>
        <end position="111"/>
    </location>
</feature>
<feature type="transmembrane region" description="Helical" evidence="1">
    <location>
        <begin position="25"/>
        <end position="49"/>
    </location>
</feature>
<dbReference type="HOGENOM" id="CLU_018688_1_2_1"/>
<keyword evidence="1" id="KW-0472">Membrane</keyword>
<keyword evidence="1" id="KW-0812">Transmembrane</keyword>
<dbReference type="Proteomes" id="UP000054248">
    <property type="component" value="Unassembled WGS sequence"/>
</dbReference>
<name>A0A0C3Q2Z9_9AGAM</name>
<keyword evidence="4" id="KW-1185">Reference proteome</keyword>
<organism evidence="3 4">
    <name type="scientific">Tulasnella calospora MUT 4182</name>
    <dbReference type="NCBI Taxonomy" id="1051891"/>
    <lineage>
        <taxon>Eukaryota</taxon>
        <taxon>Fungi</taxon>
        <taxon>Dikarya</taxon>
        <taxon>Basidiomycota</taxon>
        <taxon>Agaricomycotina</taxon>
        <taxon>Agaricomycetes</taxon>
        <taxon>Cantharellales</taxon>
        <taxon>Tulasnellaceae</taxon>
        <taxon>Tulasnella</taxon>
    </lineage>
</organism>
<proteinExistence type="predicted"/>
<evidence type="ECO:0000313" key="4">
    <source>
        <dbReference type="Proteomes" id="UP000054248"/>
    </source>
</evidence>
<dbReference type="InterPro" id="IPR045338">
    <property type="entry name" value="DUF6535"/>
</dbReference>
<feature type="non-terminal residue" evidence="3">
    <location>
        <position position="154"/>
    </location>
</feature>
<dbReference type="EMBL" id="KN823095">
    <property type="protein sequence ID" value="KIO22985.1"/>
    <property type="molecule type" value="Genomic_DNA"/>
</dbReference>
<feature type="domain" description="DUF6535" evidence="2">
    <location>
        <begin position="1"/>
        <end position="154"/>
    </location>
</feature>
<evidence type="ECO:0000259" key="2">
    <source>
        <dbReference type="Pfam" id="PF20153"/>
    </source>
</evidence>
<gene>
    <name evidence="3" type="ORF">M407DRAFT_48705</name>
</gene>
<reference evidence="4" key="2">
    <citation type="submission" date="2015-01" db="EMBL/GenBank/DDBJ databases">
        <title>Evolutionary Origins and Diversification of the Mycorrhizal Mutualists.</title>
        <authorList>
            <consortium name="DOE Joint Genome Institute"/>
            <consortium name="Mycorrhizal Genomics Consortium"/>
            <person name="Kohler A."/>
            <person name="Kuo A."/>
            <person name="Nagy L.G."/>
            <person name="Floudas D."/>
            <person name="Copeland A."/>
            <person name="Barry K.W."/>
            <person name="Cichocki N."/>
            <person name="Veneault-Fourrey C."/>
            <person name="LaButti K."/>
            <person name="Lindquist E.A."/>
            <person name="Lipzen A."/>
            <person name="Lundell T."/>
            <person name="Morin E."/>
            <person name="Murat C."/>
            <person name="Riley R."/>
            <person name="Ohm R."/>
            <person name="Sun H."/>
            <person name="Tunlid A."/>
            <person name="Henrissat B."/>
            <person name="Grigoriev I.V."/>
            <person name="Hibbett D.S."/>
            <person name="Martin F."/>
        </authorList>
    </citation>
    <scope>NUCLEOTIDE SEQUENCE [LARGE SCALE GENOMIC DNA]</scope>
    <source>
        <strain evidence="4">MUT 4182</strain>
    </source>
</reference>
<sequence length="154" mass="16747">WTRYDELADRSDKEMVTNLNGNLDLLLIFAGLFSAVNTAFISAAMPALVPDPSDRTNALLELLVLRAGDNTTLTVADASAFSPARSSVTANCLLYASLCCSLVAAVGAMLAKEWLQSYGRTGQAGLVEEQGRFRQQKYTAAQEWHLQSMILFLP</sequence>
<evidence type="ECO:0000313" key="3">
    <source>
        <dbReference type="EMBL" id="KIO22985.1"/>
    </source>
</evidence>
<dbReference type="OrthoDB" id="3219854at2759"/>
<keyword evidence="1" id="KW-1133">Transmembrane helix</keyword>
<reference evidence="3 4" key="1">
    <citation type="submission" date="2014-04" db="EMBL/GenBank/DDBJ databases">
        <authorList>
            <consortium name="DOE Joint Genome Institute"/>
            <person name="Kuo A."/>
            <person name="Girlanda M."/>
            <person name="Perotto S."/>
            <person name="Kohler A."/>
            <person name="Nagy L.G."/>
            <person name="Floudas D."/>
            <person name="Copeland A."/>
            <person name="Barry K.W."/>
            <person name="Cichocki N."/>
            <person name="Veneault-Fourrey C."/>
            <person name="LaButti K."/>
            <person name="Lindquist E.A."/>
            <person name="Lipzen A."/>
            <person name="Lundell T."/>
            <person name="Morin E."/>
            <person name="Murat C."/>
            <person name="Sun H."/>
            <person name="Tunlid A."/>
            <person name="Henrissat B."/>
            <person name="Grigoriev I.V."/>
            <person name="Hibbett D.S."/>
            <person name="Martin F."/>
            <person name="Nordberg H.P."/>
            <person name="Cantor M.N."/>
            <person name="Hua S.X."/>
        </authorList>
    </citation>
    <scope>NUCLEOTIDE SEQUENCE [LARGE SCALE GENOMIC DNA]</scope>
    <source>
        <strain evidence="3 4">MUT 4182</strain>
    </source>
</reference>